<dbReference type="Proteomes" id="UP000053097">
    <property type="component" value="Unassembled WGS sequence"/>
</dbReference>
<sequence>MRGNAQHLGLSRASFESSQCLRNNWQGKLNHGFCIYGNVDVNWTSRTRTTSSKPVENH</sequence>
<dbReference type="AlphaFoldDB" id="A0A026X2Q4"/>
<organism evidence="1 2">
    <name type="scientific">Ooceraea biroi</name>
    <name type="common">Clonal raider ant</name>
    <name type="synonym">Cerapachys biroi</name>
    <dbReference type="NCBI Taxonomy" id="2015173"/>
    <lineage>
        <taxon>Eukaryota</taxon>
        <taxon>Metazoa</taxon>
        <taxon>Ecdysozoa</taxon>
        <taxon>Arthropoda</taxon>
        <taxon>Hexapoda</taxon>
        <taxon>Insecta</taxon>
        <taxon>Pterygota</taxon>
        <taxon>Neoptera</taxon>
        <taxon>Endopterygota</taxon>
        <taxon>Hymenoptera</taxon>
        <taxon>Apocrita</taxon>
        <taxon>Aculeata</taxon>
        <taxon>Formicoidea</taxon>
        <taxon>Formicidae</taxon>
        <taxon>Dorylinae</taxon>
        <taxon>Ooceraea</taxon>
    </lineage>
</organism>
<dbReference type="EMBL" id="KK107024">
    <property type="protein sequence ID" value="EZA62296.1"/>
    <property type="molecule type" value="Genomic_DNA"/>
</dbReference>
<reference evidence="1 2" key="1">
    <citation type="journal article" date="2014" name="Curr. Biol.">
        <title>The genome of the clonal raider ant Cerapachys biroi.</title>
        <authorList>
            <person name="Oxley P.R."/>
            <person name="Ji L."/>
            <person name="Fetter-Pruneda I."/>
            <person name="McKenzie S.K."/>
            <person name="Li C."/>
            <person name="Hu H."/>
            <person name="Zhang G."/>
            <person name="Kronauer D.J."/>
        </authorList>
    </citation>
    <scope>NUCLEOTIDE SEQUENCE [LARGE SCALE GENOMIC DNA]</scope>
</reference>
<name>A0A026X2Q4_OOCBI</name>
<evidence type="ECO:0000313" key="2">
    <source>
        <dbReference type="Proteomes" id="UP000053097"/>
    </source>
</evidence>
<protein>
    <submittedName>
        <fullName evidence="1">Uncharacterized protein</fullName>
    </submittedName>
</protein>
<accession>A0A026X2Q4</accession>
<evidence type="ECO:0000313" key="1">
    <source>
        <dbReference type="EMBL" id="EZA62296.1"/>
    </source>
</evidence>
<gene>
    <name evidence="1" type="ORF">X777_00665</name>
</gene>
<keyword evidence="2" id="KW-1185">Reference proteome</keyword>
<proteinExistence type="predicted"/>